<feature type="region of interest" description="Disordered" evidence="1">
    <location>
        <begin position="1"/>
        <end position="54"/>
    </location>
</feature>
<evidence type="ECO:0000313" key="2">
    <source>
        <dbReference type="EMBL" id="GLQ54743.1"/>
    </source>
</evidence>
<gene>
    <name evidence="2" type="ORF">GCM10010862_20020</name>
</gene>
<dbReference type="NCBIfam" id="NF033157">
    <property type="entry name" value="SWFGD_domain"/>
    <property type="match status" value="1"/>
</dbReference>
<comment type="caution">
    <text evidence="2">The sequence shown here is derived from an EMBL/GenBank/DDBJ whole genome shotgun (WGS) entry which is preliminary data.</text>
</comment>
<keyword evidence="3" id="KW-1185">Reference proteome</keyword>
<sequence length="174" mass="20048">MADDRWRDEGWRRRDEGSDRYREASDFNRRRYGRGFGEGGYGYEGRDYGRFGDIDYGPDYDRRYGDDRPYGSMGGYGPPYGRDWAGGLGYGPYGLGYGERYRGGPYGQGYGREGYGWRGRDWMDRAGDEVSSWFGDDEAARRREIDRRRGGHYGRGPSGYRRSDDRIAEASMTG</sequence>
<feature type="region of interest" description="Disordered" evidence="1">
    <location>
        <begin position="144"/>
        <end position="174"/>
    </location>
</feature>
<dbReference type="Proteomes" id="UP001156691">
    <property type="component" value="Unassembled WGS sequence"/>
</dbReference>
<accession>A0ABQ5W4Q7</accession>
<feature type="compositionally biased region" description="Gly residues" evidence="1">
    <location>
        <begin position="34"/>
        <end position="43"/>
    </location>
</feature>
<dbReference type="RefSeq" id="WP_379993702.1">
    <property type="nucleotide sequence ID" value="NZ_BSNS01000009.1"/>
</dbReference>
<dbReference type="InterPro" id="IPR047800">
    <property type="entry name" value="SWFGD_dom"/>
</dbReference>
<evidence type="ECO:0000313" key="3">
    <source>
        <dbReference type="Proteomes" id="UP001156691"/>
    </source>
</evidence>
<dbReference type="EMBL" id="BSNS01000009">
    <property type="protein sequence ID" value="GLQ54743.1"/>
    <property type="molecule type" value="Genomic_DNA"/>
</dbReference>
<reference evidence="3" key="1">
    <citation type="journal article" date="2019" name="Int. J. Syst. Evol. Microbiol.">
        <title>The Global Catalogue of Microorganisms (GCM) 10K type strain sequencing project: providing services to taxonomists for standard genome sequencing and annotation.</title>
        <authorList>
            <consortium name="The Broad Institute Genomics Platform"/>
            <consortium name="The Broad Institute Genome Sequencing Center for Infectious Disease"/>
            <person name="Wu L."/>
            <person name="Ma J."/>
        </authorList>
    </citation>
    <scope>NUCLEOTIDE SEQUENCE [LARGE SCALE GENOMIC DNA]</scope>
    <source>
        <strain evidence="3">NBRC 112416</strain>
    </source>
</reference>
<organism evidence="2 3">
    <name type="scientific">Devosia nitrariae</name>
    <dbReference type="NCBI Taxonomy" id="2071872"/>
    <lineage>
        <taxon>Bacteria</taxon>
        <taxon>Pseudomonadati</taxon>
        <taxon>Pseudomonadota</taxon>
        <taxon>Alphaproteobacteria</taxon>
        <taxon>Hyphomicrobiales</taxon>
        <taxon>Devosiaceae</taxon>
        <taxon>Devosia</taxon>
    </lineage>
</organism>
<proteinExistence type="predicted"/>
<feature type="compositionally biased region" description="Basic and acidic residues" evidence="1">
    <location>
        <begin position="1"/>
        <end position="29"/>
    </location>
</feature>
<evidence type="ECO:0008006" key="4">
    <source>
        <dbReference type="Google" id="ProtNLM"/>
    </source>
</evidence>
<name>A0ABQ5W4Q7_9HYPH</name>
<evidence type="ECO:0000256" key="1">
    <source>
        <dbReference type="SAM" id="MobiDB-lite"/>
    </source>
</evidence>
<feature type="compositionally biased region" description="Basic and acidic residues" evidence="1">
    <location>
        <begin position="44"/>
        <end position="54"/>
    </location>
</feature>
<protein>
    <recommendedName>
        <fullName evidence="4">SWFGD domain-containing protein</fullName>
    </recommendedName>
</protein>